<keyword evidence="2" id="KW-1185">Reference proteome</keyword>
<reference evidence="1 2" key="1">
    <citation type="submission" date="2018-07" db="EMBL/GenBank/DDBJ databases">
        <title>The complete nuclear genome of the prasinophyte Chloropicon primus (CCMP1205).</title>
        <authorList>
            <person name="Pombert J.-F."/>
            <person name="Otis C."/>
            <person name="Turmel M."/>
            <person name="Lemieux C."/>
        </authorList>
    </citation>
    <scope>NUCLEOTIDE SEQUENCE [LARGE SCALE GENOMIC DNA]</scope>
    <source>
        <strain evidence="1 2">CCMP1205</strain>
    </source>
</reference>
<evidence type="ECO:0000313" key="1">
    <source>
        <dbReference type="EMBL" id="QDZ25385.1"/>
    </source>
</evidence>
<dbReference type="EMBL" id="CP031050">
    <property type="protein sequence ID" value="QDZ25385.1"/>
    <property type="molecule type" value="Genomic_DNA"/>
</dbReference>
<evidence type="ECO:0000313" key="2">
    <source>
        <dbReference type="Proteomes" id="UP000316726"/>
    </source>
</evidence>
<sequence length="109" mass="12875">MSRSRFREDLRCLRATLKLGMDLKDKYGLFGCCVGPELEAFRSEVDRQAEHLADRLETEVLTVSLLFESLTSLFLCIRRKEEGCEMAFIHRDLLERIKNSMNVREYVYY</sequence>
<proteinExistence type="predicted"/>
<protein>
    <submittedName>
        <fullName evidence="1">Uncharacterized protein</fullName>
    </submittedName>
</protein>
<organism evidence="1 2">
    <name type="scientific">Chloropicon primus</name>
    <dbReference type="NCBI Taxonomy" id="1764295"/>
    <lineage>
        <taxon>Eukaryota</taxon>
        <taxon>Viridiplantae</taxon>
        <taxon>Chlorophyta</taxon>
        <taxon>Chloropicophyceae</taxon>
        <taxon>Chloropicales</taxon>
        <taxon>Chloropicaceae</taxon>
        <taxon>Chloropicon</taxon>
    </lineage>
</organism>
<name>A0A5B8N0G1_9CHLO</name>
<dbReference type="AlphaFoldDB" id="A0A5B8N0G1"/>
<accession>A0A5B8N0G1</accession>
<dbReference type="Proteomes" id="UP000316726">
    <property type="component" value="Chromosome 17"/>
</dbReference>
<gene>
    <name evidence="1" type="ORF">A3770_17p79030</name>
</gene>